<dbReference type="RefSeq" id="WP_207419378.1">
    <property type="nucleotide sequence ID" value="NZ_CP061177.1"/>
</dbReference>
<accession>A0ABS3KUQ1</accession>
<evidence type="ECO:0000313" key="3">
    <source>
        <dbReference type="Proteomes" id="UP001518989"/>
    </source>
</evidence>
<keyword evidence="1" id="KW-0472">Membrane</keyword>
<keyword evidence="1" id="KW-0812">Transmembrane</keyword>
<gene>
    <name evidence="2" type="ORF">IAI61_19415</name>
</gene>
<feature type="transmembrane region" description="Helical" evidence="1">
    <location>
        <begin position="86"/>
        <end position="106"/>
    </location>
</feature>
<dbReference type="Pfam" id="PF12365">
    <property type="entry name" value="DUF3649"/>
    <property type="match status" value="1"/>
</dbReference>
<feature type="transmembrane region" description="Helical" evidence="1">
    <location>
        <begin position="25"/>
        <end position="46"/>
    </location>
</feature>
<evidence type="ECO:0000313" key="2">
    <source>
        <dbReference type="EMBL" id="MBO1081204.1"/>
    </source>
</evidence>
<keyword evidence="3" id="KW-1185">Reference proteome</keyword>
<name>A0ABS3KUQ1_9PROT</name>
<reference evidence="2 3" key="1">
    <citation type="submission" date="2020-09" db="EMBL/GenBank/DDBJ databases">
        <title>Roseomonas.</title>
        <authorList>
            <person name="Zhu W."/>
        </authorList>
    </citation>
    <scope>NUCLEOTIDE SEQUENCE [LARGE SCALE GENOMIC DNA]</scope>
    <source>
        <strain evidence="2 3">573</strain>
    </source>
</reference>
<proteinExistence type="predicted"/>
<keyword evidence="1" id="KW-1133">Transmembrane helix</keyword>
<dbReference type="InterPro" id="IPR022109">
    <property type="entry name" value="DUF3649"/>
</dbReference>
<feature type="transmembrane region" description="Helical" evidence="1">
    <location>
        <begin position="58"/>
        <end position="79"/>
    </location>
</feature>
<comment type="caution">
    <text evidence="2">The sequence shown here is derived from an EMBL/GenBank/DDBJ whole genome shotgun (WGS) entry which is preliminary data.</text>
</comment>
<protein>
    <submittedName>
        <fullName evidence="2">DUF3649 domain-containing protein</fullName>
    </submittedName>
</protein>
<organism evidence="2 3">
    <name type="scientific">Roseomonas haemaphysalidis</name>
    <dbReference type="NCBI Taxonomy" id="2768162"/>
    <lineage>
        <taxon>Bacteria</taxon>
        <taxon>Pseudomonadati</taxon>
        <taxon>Pseudomonadota</taxon>
        <taxon>Alphaproteobacteria</taxon>
        <taxon>Acetobacterales</taxon>
        <taxon>Roseomonadaceae</taxon>
        <taxon>Roseomonas</taxon>
    </lineage>
</organism>
<evidence type="ECO:0000256" key="1">
    <source>
        <dbReference type="SAM" id="Phobius"/>
    </source>
</evidence>
<dbReference type="EMBL" id="JACTNG010000013">
    <property type="protein sequence ID" value="MBO1081204.1"/>
    <property type="molecule type" value="Genomic_DNA"/>
</dbReference>
<sequence>MTPRGAHPLRARFAPGAATRRRLDVAVRVVVAVGGGYALAALFTMLLSATLPLARVEAVLTASMASFAVYAAAVVWAFAARGPLRACAGIAVPAALLGGVLLLRGAGA</sequence>
<dbReference type="Proteomes" id="UP001518989">
    <property type="component" value="Unassembled WGS sequence"/>
</dbReference>